<evidence type="ECO:0000256" key="5">
    <source>
        <dbReference type="PROSITE-ProRule" id="PRU00309"/>
    </source>
</evidence>
<gene>
    <name evidence="7" type="primary">THAP9</name>
</gene>
<dbReference type="SMART" id="SM00980">
    <property type="entry name" value="THAP"/>
    <property type="match status" value="1"/>
</dbReference>
<dbReference type="GO" id="GO:0043565">
    <property type="term" value="F:sequence-specific DNA binding"/>
    <property type="evidence" value="ECO:0007669"/>
    <property type="project" value="Ensembl"/>
</dbReference>
<organism evidence="7 8">
    <name type="scientific">Terrapene triunguis</name>
    <name type="common">Three-toed box turtle</name>
    <dbReference type="NCBI Taxonomy" id="2587831"/>
    <lineage>
        <taxon>Eukaryota</taxon>
        <taxon>Metazoa</taxon>
        <taxon>Chordata</taxon>
        <taxon>Craniata</taxon>
        <taxon>Vertebrata</taxon>
        <taxon>Euteleostomi</taxon>
        <taxon>Archelosauria</taxon>
        <taxon>Testudinata</taxon>
        <taxon>Testudines</taxon>
        <taxon>Cryptodira</taxon>
        <taxon>Durocryptodira</taxon>
        <taxon>Testudinoidea</taxon>
        <taxon>Emydidae</taxon>
        <taxon>Terrapene</taxon>
    </lineage>
</organism>
<dbReference type="GeneTree" id="ENSGT00940000161474"/>
<dbReference type="Proteomes" id="UP000472274">
    <property type="component" value="Unplaced"/>
</dbReference>
<evidence type="ECO:0000256" key="4">
    <source>
        <dbReference type="ARBA" id="ARBA00023125"/>
    </source>
</evidence>
<dbReference type="GO" id="GO:0008270">
    <property type="term" value="F:zinc ion binding"/>
    <property type="evidence" value="ECO:0007669"/>
    <property type="project" value="UniProtKB-KW"/>
</dbReference>
<dbReference type="Pfam" id="PF21788">
    <property type="entry name" value="TNP-like_GBD"/>
    <property type="match status" value="1"/>
</dbReference>
<dbReference type="AlphaFoldDB" id="A0A674I801"/>
<dbReference type="Pfam" id="PF12017">
    <property type="entry name" value="Tnp_P_element"/>
    <property type="match status" value="1"/>
</dbReference>
<dbReference type="Pfam" id="PF21787">
    <property type="entry name" value="TNP-like_RNaseH_N"/>
    <property type="match status" value="1"/>
</dbReference>
<feature type="domain" description="THAP-type" evidence="6">
    <location>
        <begin position="1"/>
        <end position="89"/>
    </location>
</feature>
<accession>A0A674I801</accession>
<dbReference type="InterPro" id="IPR006612">
    <property type="entry name" value="THAP_Znf"/>
</dbReference>
<dbReference type="InterPro" id="IPR048365">
    <property type="entry name" value="TNP-like_RNaseH_N"/>
</dbReference>
<dbReference type="GO" id="GO:0015074">
    <property type="term" value="P:DNA integration"/>
    <property type="evidence" value="ECO:0007669"/>
    <property type="project" value="Ensembl"/>
</dbReference>
<proteinExistence type="predicted"/>
<keyword evidence="4 5" id="KW-0238">DNA-binding</keyword>
<evidence type="ECO:0000256" key="1">
    <source>
        <dbReference type="ARBA" id="ARBA00022723"/>
    </source>
</evidence>
<dbReference type="SMART" id="SM00692">
    <property type="entry name" value="DM3"/>
    <property type="match status" value="1"/>
</dbReference>
<dbReference type="Ensembl" id="ENSTMTT00000004365.1">
    <property type="protein sequence ID" value="ENSTMTP00000004218.1"/>
    <property type="gene ID" value="ENSTMTG00000003117.1"/>
</dbReference>
<evidence type="ECO:0000259" key="6">
    <source>
        <dbReference type="PROSITE" id="PS50950"/>
    </source>
</evidence>
<dbReference type="GeneID" id="112115526"/>
<dbReference type="GO" id="GO:0004803">
    <property type="term" value="F:transposase activity"/>
    <property type="evidence" value="ECO:0007669"/>
    <property type="project" value="Ensembl"/>
</dbReference>
<dbReference type="InterPro" id="IPR055035">
    <property type="entry name" value="THAP9_C"/>
</dbReference>
<evidence type="ECO:0000256" key="3">
    <source>
        <dbReference type="ARBA" id="ARBA00022833"/>
    </source>
</evidence>
<keyword evidence="2 5" id="KW-0863">Zinc-finger</keyword>
<dbReference type="Pfam" id="PF22824">
    <property type="entry name" value="THAP9_C"/>
    <property type="match status" value="1"/>
</dbReference>
<evidence type="ECO:0000313" key="7">
    <source>
        <dbReference type="Ensembl" id="ENSTMTP00000004218.1"/>
    </source>
</evidence>
<dbReference type="GO" id="GO:0006313">
    <property type="term" value="P:DNA transposition"/>
    <property type="evidence" value="ECO:0007669"/>
    <property type="project" value="Ensembl"/>
</dbReference>
<dbReference type="InParanoid" id="A0A674I801"/>
<keyword evidence="8" id="KW-1185">Reference proteome</keyword>
<dbReference type="InterPro" id="IPR048366">
    <property type="entry name" value="TNP-like_GBD"/>
</dbReference>
<name>A0A674I801_9SAUR</name>
<protein>
    <submittedName>
        <fullName evidence="7">THAP domain containing 9</fullName>
    </submittedName>
</protein>
<dbReference type="RefSeq" id="XP_024068400.1">
    <property type="nucleotide sequence ID" value="XM_024212632.3"/>
</dbReference>
<keyword evidence="1" id="KW-0479">Metal-binding</keyword>
<dbReference type="CTD" id="79725"/>
<evidence type="ECO:0000313" key="8">
    <source>
        <dbReference type="Proteomes" id="UP000472274"/>
    </source>
</evidence>
<evidence type="ECO:0000256" key="2">
    <source>
        <dbReference type="ARBA" id="ARBA00022771"/>
    </source>
</evidence>
<keyword evidence="3" id="KW-0862">Zinc</keyword>
<sequence length="898" mass="101891">MTRSCSALGCTTRDTGLSRKRGISFHQFPIDDIQRTKWIHAVNRADPKSKKVWIPGPGAILCSRHFAEADFESYGMRRKLRKGAVPSVFLYKDPLSTYLRNRRSQKALKQPLSHNSPDEEVITADHNYSLKNPATAAEQQTEMKEIIQLPQKKLVAARRCLSYRERNVFSVINELAKKKLLSEEAMSLLQAQFSDLQWEPYSWRQMTEYSTEMRQFACTLHLYSSKAYDYVRKNCPLPHPSSLTNWLSNDEGSPGFSNSIFFHLQQRVEQGEQAYQYCSLMIEGMALKKQLEWDPVTRRLVGFVDLGAGALDADEAPLASEAIVLMAVGVLGHWRAPLGYFFVNGTTGHLLAQLLYQTISKLTNIGIRVLSVTSAATAHGVELAKALGICIDANNMQCTFQHPHSATHQITYFFDACQMLQLIRNVFQCFHRIQSINETAHWQHIVDLVTLQEKELLHISDRLSGRPRNSESCHLRVNYAAQLFSESVAGTLECLQLLGLPSFQNCGGTIKFVRLMSYLFDIFHGRNCYGTGLKGPVSSENYAKIHRLLTEAKSVFVALTDTSGRHFLKGKHKLGFLGFLLNAESLKWLYTNYVFPKSMPFRYLLTYTFSLDHLELFLSTLRQAFASCDNPTCMMFQTAYSKLLTKYNLTPGLHQNLLLGDMNTLDVSIVRRTDLALDTIHSQYNRGCVAIPTKDYIYCTSHISFNSTLSYALTDLSLYAESITYTAACVAEKLAAAIRCEVCVTSLFVSDDKILKCGSLLCIKKIGSWSLPSESVHQIVSISEQVLKTHARVKGYNLNRKRQDMYLEQKILYELSEQSHLFSELNNHLFDGELCVTNHYTMLLRNIVQCYLNVRAEHAKKWGLEYCSGRHGSKKLTRKHPFSSSLKTYKSIQILPVP</sequence>
<dbReference type="SUPFAM" id="SSF57716">
    <property type="entry name" value="Glucocorticoid receptor-like (DNA-binding domain)"/>
    <property type="match status" value="1"/>
</dbReference>
<dbReference type="PANTHER" id="PTHR47577">
    <property type="entry name" value="THAP DOMAIN-CONTAINING PROTEIN 6"/>
    <property type="match status" value="1"/>
</dbReference>
<reference evidence="7" key="1">
    <citation type="submission" date="2025-08" db="UniProtKB">
        <authorList>
            <consortium name="Ensembl"/>
        </authorList>
    </citation>
    <scope>IDENTIFICATION</scope>
</reference>
<dbReference type="PANTHER" id="PTHR47577:SF2">
    <property type="entry name" value="THAP DOMAIN CONTAINING 9"/>
    <property type="match status" value="1"/>
</dbReference>
<dbReference type="Pfam" id="PF21789">
    <property type="entry name" value="TNP-like_RNaseH_C"/>
    <property type="match status" value="1"/>
</dbReference>
<reference evidence="7" key="2">
    <citation type="submission" date="2025-09" db="UniProtKB">
        <authorList>
            <consortium name="Ensembl"/>
        </authorList>
    </citation>
    <scope>IDENTIFICATION</scope>
</reference>
<dbReference type="Pfam" id="PF05485">
    <property type="entry name" value="THAP"/>
    <property type="match status" value="1"/>
</dbReference>
<dbReference type="PROSITE" id="PS50950">
    <property type="entry name" value="ZF_THAP"/>
    <property type="match status" value="1"/>
</dbReference>
<dbReference type="InterPro" id="IPR048367">
    <property type="entry name" value="TNP-like_RNaseH_C"/>
</dbReference>
<dbReference type="InterPro" id="IPR021896">
    <property type="entry name" value="THAP9-like_HTH"/>
</dbReference>